<gene>
    <name evidence="1" type="ORF">ACFPP9_22650</name>
</gene>
<sequence>MTLKPFVSVDFSPVWRQNVRQLHSGRPMTAHAVASSILIDLVAFVTRTSTAVTRISTTHKSSKTTTTA</sequence>
<dbReference type="EMBL" id="JBHSML010000014">
    <property type="protein sequence ID" value="MFC5518591.1"/>
    <property type="molecule type" value="Genomic_DNA"/>
</dbReference>
<evidence type="ECO:0000313" key="2">
    <source>
        <dbReference type="Proteomes" id="UP001596150"/>
    </source>
</evidence>
<accession>A0ABW0Q1Y8</accession>
<keyword evidence="2" id="KW-1185">Reference proteome</keyword>
<dbReference type="RefSeq" id="WP_266344641.1">
    <property type="nucleotide sequence ID" value="NZ_JAPKNH010000005.1"/>
</dbReference>
<dbReference type="Proteomes" id="UP001596150">
    <property type="component" value="Unassembled WGS sequence"/>
</dbReference>
<comment type="caution">
    <text evidence="1">The sequence shown here is derived from an EMBL/GenBank/DDBJ whole genome shotgun (WGS) entry which is preliminary data.</text>
</comment>
<protein>
    <submittedName>
        <fullName evidence="1">Uncharacterized protein</fullName>
    </submittedName>
</protein>
<evidence type="ECO:0000313" key="1">
    <source>
        <dbReference type="EMBL" id="MFC5518591.1"/>
    </source>
</evidence>
<proteinExistence type="predicted"/>
<reference evidence="2" key="1">
    <citation type="journal article" date="2019" name="Int. J. Syst. Evol. Microbiol.">
        <title>The Global Catalogue of Microorganisms (GCM) 10K type strain sequencing project: providing services to taxonomists for standard genome sequencing and annotation.</title>
        <authorList>
            <consortium name="The Broad Institute Genomics Platform"/>
            <consortium name="The Broad Institute Genome Sequencing Center for Infectious Disease"/>
            <person name="Wu L."/>
            <person name="Ma J."/>
        </authorList>
    </citation>
    <scope>NUCLEOTIDE SEQUENCE [LARGE SCALE GENOMIC DNA]</scope>
    <source>
        <strain evidence="2">KACC 12633</strain>
    </source>
</reference>
<name>A0ABW0Q1Y8_9HYPH</name>
<organism evidence="1 2">
    <name type="scientific">Kaistia terrae</name>
    <dbReference type="NCBI Taxonomy" id="537017"/>
    <lineage>
        <taxon>Bacteria</taxon>
        <taxon>Pseudomonadati</taxon>
        <taxon>Pseudomonadota</taxon>
        <taxon>Alphaproteobacteria</taxon>
        <taxon>Hyphomicrobiales</taxon>
        <taxon>Kaistiaceae</taxon>
        <taxon>Kaistia</taxon>
    </lineage>
</organism>